<dbReference type="EMBL" id="MCOG01000147">
    <property type="protein sequence ID" value="ORY36568.1"/>
    <property type="molecule type" value="Genomic_DNA"/>
</dbReference>
<evidence type="ECO:0000256" key="2">
    <source>
        <dbReference type="ARBA" id="ARBA00022737"/>
    </source>
</evidence>
<keyword evidence="6" id="KW-1185">Reference proteome</keyword>
<evidence type="ECO:0000313" key="5">
    <source>
        <dbReference type="EMBL" id="ORY36568.1"/>
    </source>
</evidence>
<dbReference type="OrthoDB" id="2177628at2759"/>
<name>A0A1Y2BP86_9FUNG</name>
<comment type="caution">
    <text evidence="5">The sequence shown here is derived from an EMBL/GenBank/DDBJ whole genome shotgun (WGS) entry which is preliminary data.</text>
</comment>
<dbReference type="SUPFAM" id="SSF50370">
    <property type="entry name" value="Ricin B-like lectins"/>
    <property type="match status" value="1"/>
</dbReference>
<dbReference type="GO" id="GO:0016787">
    <property type="term" value="F:hydrolase activity"/>
    <property type="evidence" value="ECO:0007669"/>
    <property type="project" value="UniProtKB-KW"/>
</dbReference>
<sequence length="217" mass="25225">MDDLNLDLSLQDSKVPEYNRDLNIYYDSYYYFSKSEITQLNGRNIATNNCIQRKFQKTKSNNNNNNSKMQKKKYIVKTDFKCAKNSRNQWYFKPNNDYVKIVSALDDQCLFFKNNTLQTGKCHSNSIYEDFITKNKTLCSRADENYCLDGYKTLAAALESMEEKNSKCPFRFIRFGYPCCSDSAEIILTDEMGSWGYENGGLCGILYDTLDLLDTIE</sequence>
<evidence type="ECO:0000259" key="4">
    <source>
        <dbReference type="PROSITE" id="PS51763"/>
    </source>
</evidence>
<feature type="domain" description="CBM10" evidence="4">
    <location>
        <begin position="163"/>
        <end position="206"/>
    </location>
</feature>
<proteinExistence type="predicted"/>
<evidence type="ECO:0000313" key="6">
    <source>
        <dbReference type="Proteomes" id="UP000193920"/>
    </source>
</evidence>
<keyword evidence="3" id="KW-0378">Hydrolase</keyword>
<dbReference type="PROSITE" id="PS51763">
    <property type="entry name" value="CBM10"/>
    <property type="match status" value="1"/>
</dbReference>
<dbReference type="InterPro" id="IPR009034">
    <property type="entry name" value="Dockerin_dom_fun_sf"/>
</dbReference>
<dbReference type="Proteomes" id="UP000193920">
    <property type="component" value="Unassembled WGS sequence"/>
</dbReference>
<accession>A0A1Y2BP86</accession>
<evidence type="ECO:0000256" key="3">
    <source>
        <dbReference type="ARBA" id="ARBA00022801"/>
    </source>
</evidence>
<evidence type="ECO:0000256" key="1">
    <source>
        <dbReference type="ARBA" id="ARBA00022729"/>
    </source>
</evidence>
<dbReference type="AlphaFoldDB" id="A0A1Y2BP86"/>
<dbReference type="Gene3D" id="3.90.1220.10">
    <property type="entry name" value="Cellulose docking domain, dockering"/>
    <property type="match status" value="1"/>
</dbReference>
<dbReference type="Pfam" id="PF02013">
    <property type="entry name" value="CBM_10"/>
    <property type="match status" value="1"/>
</dbReference>
<keyword evidence="1" id="KW-0732">Signal</keyword>
<dbReference type="InterPro" id="IPR035992">
    <property type="entry name" value="Ricin_B-like_lectins"/>
</dbReference>
<gene>
    <name evidence="5" type="ORF">LY90DRAFT_511464</name>
</gene>
<dbReference type="SUPFAM" id="SSF64571">
    <property type="entry name" value="Cellulose docking domain, dockering"/>
    <property type="match status" value="1"/>
</dbReference>
<dbReference type="InterPro" id="IPR002883">
    <property type="entry name" value="CBM10/Dockerin_dom"/>
</dbReference>
<organism evidence="5 6">
    <name type="scientific">Neocallimastix californiae</name>
    <dbReference type="NCBI Taxonomy" id="1754190"/>
    <lineage>
        <taxon>Eukaryota</taxon>
        <taxon>Fungi</taxon>
        <taxon>Fungi incertae sedis</taxon>
        <taxon>Chytridiomycota</taxon>
        <taxon>Chytridiomycota incertae sedis</taxon>
        <taxon>Neocallimastigomycetes</taxon>
        <taxon>Neocallimastigales</taxon>
        <taxon>Neocallimastigaceae</taxon>
        <taxon>Neocallimastix</taxon>
    </lineage>
</organism>
<keyword evidence="2" id="KW-0677">Repeat</keyword>
<reference evidence="5 6" key="1">
    <citation type="submission" date="2016-08" db="EMBL/GenBank/DDBJ databases">
        <title>A Parts List for Fungal Cellulosomes Revealed by Comparative Genomics.</title>
        <authorList>
            <consortium name="DOE Joint Genome Institute"/>
            <person name="Haitjema C.H."/>
            <person name="Gilmore S.P."/>
            <person name="Henske J.K."/>
            <person name="Solomon K.V."/>
            <person name="De Groot R."/>
            <person name="Kuo A."/>
            <person name="Mondo S.J."/>
            <person name="Salamov A.A."/>
            <person name="Labutti K."/>
            <person name="Zhao Z."/>
            <person name="Chiniquy J."/>
            <person name="Barry K."/>
            <person name="Brewer H.M."/>
            <person name="Purvine S.O."/>
            <person name="Wright A.T."/>
            <person name="Boxma B."/>
            <person name="Van Alen T."/>
            <person name="Hackstein J.H."/>
            <person name="Baker S.E."/>
            <person name="Grigoriev I.V."/>
            <person name="O'Malley M.A."/>
        </authorList>
    </citation>
    <scope>NUCLEOTIDE SEQUENCE [LARGE SCALE GENOMIC DNA]</scope>
    <source>
        <strain evidence="5 6">G1</strain>
    </source>
</reference>
<protein>
    <recommendedName>
        <fullName evidence="4">CBM10 domain-containing protein</fullName>
    </recommendedName>
</protein>